<proteinExistence type="inferred from homology"/>
<comment type="caution">
    <text evidence="2">The sequence shown here is derived from an EMBL/GenBank/DDBJ whole genome shotgun (WGS) entry which is preliminary data.</text>
</comment>
<dbReference type="GO" id="GO:0003677">
    <property type="term" value="F:DNA binding"/>
    <property type="evidence" value="ECO:0007669"/>
    <property type="project" value="InterPro"/>
</dbReference>
<protein>
    <recommendedName>
        <fullName evidence="4">Transposase</fullName>
    </recommendedName>
</protein>
<dbReference type="AlphaFoldDB" id="A0AB37Q7X1"/>
<dbReference type="InterPro" id="IPR002514">
    <property type="entry name" value="Transposase_8"/>
</dbReference>
<dbReference type="GO" id="GO:0004803">
    <property type="term" value="F:transposase activity"/>
    <property type="evidence" value="ECO:0007669"/>
    <property type="project" value="InterPro"/>
</dbReference>
<gene>
    <name evidence="2" type="ORF">ALQ53_200134</name>
</gene>
<reference evidence="2 3" key="1">
    <citation type="submission" date="2018-08" db="EMBL/GenBank/DDBJ databases">
        <title>Recombination of ecologically and evolutionarily significant loci maintains genetic cohesion in the Pseudomonas syringae species complex.</title>
        <authorList>
            <person name="Dillon M."/>
            <person name="Thakur S."/>
            <person name="Almeida R.N.D."/>
            <person name="Weir B.S."/>
            <person name="Guttman D.S."/>
        </authorList>
    </citation>
    <scope>NUCLEOTIDE SEQUENCE [LARGE SCALE GENOMIC DNA]</scope>
    <source>
        <strain evidence="2 3">ICMP 15201</strain>
    </source>
</reference>
<dbReference type="Pfam" id="PF01527">
    <property type="entry name" value="HTH_Tnp_1"/>
    <property type="match status" value="1"/>
</dbReference>
<evidence type="ECO:0000313" key="3">
    <source>
        <dbReference type="Proteomes" id="UP000269335"/>
    </source>
</evidence>
<dbReference type="InterPro" id="IPR009057">
    <property type="entry name" value="Homeodomain-like_sf"/>
</dbReference>
<name>A0AB37Q7X1_PSECA</name>
<evidence type="ECO:0008006" key="4">
    <source>
        <dbReference type="Google" id="ProtNLM"/>
    </source>
</evidence>
<sequence length="103" mass="11746">MTKQRRTFSAEFKREAVGYSHIEASRSLGVVESALRRWVRQLQQERNSVTPQILLPHAYGKIRIPALRKVPIYCPTCRFCTIKSGQALATASHSQTLIHRSQP</sequence>
<dbReference type="EMBL" id="RBPH01000206">
    <property type="protein sequence ID" value="RMN78447.1"/>
    <property type="molecule type" value="Genomic_DNA"/>
</dbReference>
<comment type="similarity">
    <text evidence="1">Belongs to the transposase 8 family.</text>
</comment>
<organism evidence="2 3">
    <name type="scientific">Pseudomonas cannabina</name>
    <dbReference type="NCBI Taxonomy" id="86840"/>
    <lineage>
        <taxon>Bacteria</taxon>
        <taxon>Pseudomonadati</taxon>
        <taxon>Pseudomonadota</taxon>
        <taxon>Gammaproteobacteria</taxon>
        <taxon>Pseudomonadales</taxon>
        <taxon>Pseudomonadaceae</taxon>
        <taxon>Pseudomonas</taxon>
    </lineage>
</organism>
<accession>A0AB37Q7X1</accession>
<dbReference type="SUPFAM" id="SSF46689">
    <property type="entry name" value="Homeodomain-like"/>
    <property type="match status" value="1"/>
</dbReference>
<dbReference type="Proteomes" id="UP000269335">
    <property type="component" value="Unassembled WGS sequence"/>
</dbReference>
<dbReference type="GO" id="GO:0006313">
    <property type="term" value="P:DNA transposition"/>
    <property type="evidence" value="ECO:0007669"/>
    <property type="project" value="InterPro"/>
</dbReference>
<evidence type="ECO:0000256" key="1">
    <source>
        <dbReference type="ARBA" id="ARBA00009964"/>
    </source>
</evidence>
<evidence type="ECO:0000313" key="2">
    <source>
        <dbReference type="EMBL" id="RMN78447.1"/>
    </source>
</evidence>